<keyword evidence="10" id="KW-0479">Metal-binding</keyword>
<dbReference type="GO" id="GO:0000155">
    <property type="term" value="F:phosphorelay sensor kinase activity"/>
    <property type="evidence" value="ECO:0007669"/>
    <property type="project" value="InterPro"/>
</dbReference>
<evidence type="ECO:0000256" key="5">
    <source>
        <dbReference type="ARBA" id="ARBA00017322"/>
    </source>
</evidence>
<evidence type="ECO:0000256" key="4">
    <source>
        <dbReference type="ARBA" id="ARBA00012438"/>
    </source>
</evidence>
<keyword evidence="16" id="KW-0411">Iron-sulfur</keyword>
<dbReference type="Pfam" id="PF05384">
    <property type="entry name" value="DegS"/>
    <property type="match status" value="1"/>
</dbReference>
<reference evidence="21" key="1">
    <citation type="submission" date="2017-05" db="EMBL/GenBank/DDBJ databases">
        <authorList>
            <person name="Varghese N."/>
            <person name="Submissions S."/>
        </authorList>
    </citation>
    <scope>NUCLEOTIDE SEQUENCE</scope>
    <source>
        <strain evidence="21">Su22</strain>
    </source>
</reference>
<keyword evidence="7" id="KW-0963">Cytoplasm</keyword>
<dbReference type="PANTHER" id="PTHR24421:SF10">
    <property type="entry name" value="NITRATE_NITRITE SENSOR PROTEIN NARQ"/>
    <property type="match status" value="1"/>
</dbReference>
<comment type="function">
    <text evidence="17">Member of the two-component regulatory system NreB/NreC involved in the control of dissimilatory nitrate/nitrite reduction in response to oxygen. NreB functions as a direct oxygen sensor histidine kinase which is autophosphorylated, in the absence of oxygen, probably at the conserved histidine residue, and transfers its phosphate group probably to a conserved aspartate residue of NreC. NreB/NreC activates the expression of the nitrate (narGHJI) and nitrite (nir) reductase operons, as well as the putative nitrate transporter gene narT.</text>
</comment>
<evidence type="ECO:0000256" key="6">
    <source>
        <dbReference type="ARBA" id="ARBA00022485"/>
    </source>
</evidence>
<dbReference type="Pfam" id="PF02518">
    <property type="entry name" value="HATPase_c"/>
    <property type="match status" value="1"/>
</dbReference>
<dbReference type="Gene3D" id="1.20.5.1930">
    <property type="match status" value="1"/>
</dbReference>
<evidence type="ECO:0000256" key="16">
    <source>
        <dbReference type="ARBA" id="ARBA00023014"/>
    </source>
</evidence>
<evidence type="ECO:0000256" key="3">
    <source>
        <dbReference type="ARBA" id="ARBA00004496"/>
    </source>
</evidence>
<evidence type="ECO:0000256" key="7">
    <source>
        <dbReference type="ARBA" id="ARBA00022490"/>
    </source>
</evidence>
<keyword evidence="12 21" id="KW-0418">Kinase</keyword>
<dbReference type="Gene3D" id="3.30.565.10">
    <property type="entry name" value="Histidine kinase-like ATPase, C-terminal domain"/>
    <property type="match status" value="1"/>
</dbReference>
<keyword evidence="19" id="KW-0175">Coiled coil</keyword>
<dbReference type="InterPro" id="IPR003594">
    <property type="entry name" value="HATPase_dom"/>
</dbReference>
<dbReference type="InterPro" id="IPR011712">
    <property type="entry name" value="Sig_transdc_His_kin_sub3_dim/P"/>
</dbReference>
<evidence type="ECO:0000256" key="12">
    <source>
        <dbReference type="ARBA" id="ARBA00022777"/>
    </source>
</evidence>
<keyword evidence="8" id="KW-0597">Phosphoprotein</keyword>
<comment type="catalytic activity">
    <reaction evidence="1">
        <text>ATP + protein L-histidine = ADP + protein N-phospho-L-histidine.</text>
        <dbReference type="EC" id="2.7.13.3"/>
    </reaction>
</comment>
<evidence type="ECO:0000256" key="10">
    <source>
        <dbReference type="ARBA" id="ARBA00022723"/>
    </source>
</evidence>
<evidence type="ECO:0000259" key="20">
    <source>
        <dbReference type="PROSITE" id="PS50109"/>
    </source>
</evidence>
<dbReference type="EC" id="2.7.13.3" evidence="4"/>
<dbReference type="InterPro" id="IPR036890">
    <property type="entry name" value="HATPase_C_sf"/>
</dbReference>
<dbReference type="PROSITE" id="PS50109">
    <property type="entry name" value="HIS_KIN"/>
    <property type="match status" value="1"/>
</dbReference>
<evidence type="ECO:0000313" key="21">
    <source>
        <dbReference type="EMBL" id="SMP39719.1"/>
    </source>
</evidence>
<name>A0AA46AHJ6_9CLOT</name>
<keyword evidence="14" id="KW-0408">Iron</keyword>
<evidence type="ECO:0000256" key="9">
    <source>
        <dbReference type="ARBA" id="ARBA00022679"/>
    </source>
</evidence>
<evidence type="ECO:0000256" key="2">
    <source>
        <dbReference type="ARBA" id="ARBA00001966"/>
    </source>
</evidence>
<comment type="subcellular location">
    <subcellularLocation>
        <location evidence="3">Cytoplasm</location>
    </subcellularLocation>
</comment>
<evidence type="ECO:0000256" key="17">
    <source>
        <dbReference type="ARBA" id="ARBA00024827"/>
    </source>
</evidence>
<evidence type="ECO:0000256" key="18">
    <source>
        <dbReference type="ARBA" id="ARBA00030800"/>
    </source>
</evidence>
<dbReference type="RefSeq" id="WP_283407622.1">
    <property type="nucleotide sequence ID" value="NZ_FXUF01000001.1"/>
</dbReference>
<dbReference type="PANTHER" id="PTHR24421">
    <property type="entry name" value="NITRATE/NITRITE SENSOR PROTEIN NARX-RELATED"/>
    <property type="match status" value="1"/>
</dbReference>
<dbReference type="CDD" id="cd16917">
    <property type="entry name" value="HATPase_UhpB-NarQ-NarX-like"/>
    <property type="match status" value="1"/>
</dbReference>
<comment type="cofactor">
    <cofactor evidence="2">
        <name>[4Fe-4S] cluster</name>
        <dbReference type="ChEBI" id="CHEBI:49883"/>
    </cofactor>
</comment>
<keyword evidence="6" id="KW-0004">4Fe-4S</keyword>
<dbReference type="SUPFAM" id="SSF55874">
    <property type="entry name" value="ATPase domain of HSP90 chaperone/DNA topoisomerase II/histidine kinase"/>
    <property type="match status" value="1"/>
</dbReference>
<dbReference type="GO" id="GO:0005737">
    <property type="term" value="C:cytoplasm"/>
    <property type="evidence" value="ECO:0007669"/>
    <property type="project" value="UniProtKB-SubCell"/>
</dbReference>
<dbReference type="GO" id="GO:0051539">
    <property type="term" value="F:4 iron, 4 sulfur cluster binding"/>
    <property type="evidence" value="ECO:0007669"/>
    <property type="project" value="UniProtKB-KW"/>
</dbReference>
<dbReference type="GO" id="GO:0016020">
    <property type="term" value="C:membrane"/>
    <property type="evidence" value="ECO:0007669"/>
    <property type="project" value="InterPro"/>
</dbReference>
<evidence type="ECO:0000256" key="11">
    <source>
        <dbReference type="ARBA" id="ARBA00022741"/>
    </source>
</evidence>
<sequence>MAQEYVNNAEKMNQVLSRIFTAIEESKEEIFEMTDTLNKECSRLEDKLNHINEKVKVVIDEVEVLERKEKRSRRVLVDVSRDFSRHSEEMIRNAYEQANDLQIQLIIKRQEEEELARERKDVEMHIRNARATLERAERLTTKFSVALEFLEGNMEDFSNTITDLEQRQLLGRKIIQVQEEERRRVSREIHDGPAQTFSNILLKIDLCEKLMNIDMKRAREETASLKQIVRQSTKEIRKIIYNLRPMAIDDLGLEPTLRRYIEDFETDSGLKIAFEVFGELQLEDTIQKLALFRVVQEALNNVNKHAKATACTVMLKKESEQVVLMVRDNGRGFDLNRVRASQESGFGIMNMKERVELLNGNLKIDSTHGRGTILTVTLPLQLQEV</sequence>
<evidence type="ECO:0000313" key="22">
    <source>
        <dbReference type="Proteomes" id="UP001158066"/>
    </source>
</evidence>
<feature type="domain" description="Histidine kinase" evidence="20">
    <location>
        <begin position="192"/>
        <end position="382"/>
    </location>
</feature>
<dbReference type="GO" id="GO:0046872">
    <property type="term" value="F:metal ion binding"/>
    <property type="evidence" value="ECO:0007669"/>
    <property type="project" value="UniProtKB-KW"/>
</dbReference>
<feature type="coiled-coil region" evidence="19">
    <location>
        <begin position="98"/>
        <end position="167"/>
    </location>
</feature>
<dbReference type="AlphaFoldDB" id="A0AA46AHJ6"/>
<dbReference type="InterPro" id="IPR008595">
    <property type="entry name" value="DegS"/>
</dbReference>
<proteinExistence type="predicted"/>
<evidence type="ECO:0000256" key="14">
    <source>
        <dbReference type="ARBA" id="ARBA00023004"/>
    </source>
</evidence>
<dbReference type="InterPro" id="IPR004358">
    <property type="entry name" value="Sig_transdc_His_kin-like_C"/>
</dbReference>
<gene>
    <name evidence="21" type="ORF">SAMN06296020_101265</name>
</gene>
<keyword evidence="11" id="KW-0547">Nucleotide-binding</keyword>
<keyword evidence="22" id="KW-1185">Reference proteome</keyword>
<protein>
    <recommendedName>
        <fullName evidence="5">Oxygen sensor histidine kinase NreB</fullName>
        <ecNumber evidence="4">2.7.13.3</ecNumber>
    </recommendedName>
    <alternativeName>
        <fullName evidence="18">Nitrogen regulation protein B</fullName>
    </alternativeName>
</protein>
<keyword evidence="15" id="KW-0902">Two-component regulatory system</keyword>
<evidence type="ECO:0000256" key="19">
    <source>
        <dbReference type="SAM" id="Coils"/>
    </source>
</evidence>
<dbReference type="GO" id="GO:0005524">
    <property type="term" value="F:ATP binding"/>
    <property type="evidence" value="ECO:0007669"/>
    <property type="project" value="UniProtKB-KW"/>
</dbReference>
<dbReference type="Pfam" id="PF07730">
    <property type="entry name" value="HisKA_3"/>
    <property type="match status" value="1"/>
</dbReference>
<dbReference type="InterPro" id="IPR016381">
    <property type="entry name" value="Sig_transdc_His_kinase_DegS"/>
</dbReference>
<dbReference type="InterPro" id="IPR050482">
    <property type="entry name" value="Sensor_HK_TwoCompSys"/>
</dbReference>
<dbReference type="PIRSF" id="PIRSF003169">
    <property type="entry name" value="STHK_DegS"/>
    <property type="match status" value="1"/>
</dbReference>
<organism evidence="21 22">
    <name type="scientific">Anoxynatronum buryatiense</name>
    <dbReference type="NCBI Taxonomy" id="489973"/>
    <lineage>
        <taxon>Bacteria</taxon>
        <taxon>Bacillati</taxon>
        <taxon>Bacillota</taxon>
        <taxon>Clostridia</taxon>
        <taxon>Eubacteriales</taxon>
        <taxon>Clostridiaceae</taxon>
        <taxon>Anoxynatronum</taxon>
    </lineage>
</organism>
<evidence type="ECO:0000256" key="15">
    <source>
        <dbReference type="ARBA" id="ARBA00023012"/>
    </source>
</evidence>
<dbReference type="SMART" id="SM00387">
    <property type="entry name" value="HATPase_c"/>
    <property type="match status" value="1"/>
</dbReference>
<evidence type="ECO:0000256" key="13">
    <source>
        <dbReference type="ARBA" id="ARBA00022840"/>
    </source>
</evidence>
<dbReference type="GO" id="GO:0046983">
    <property type="term" value="F:protein dimerization activity"/>
    <property type="evidence" value="ECO:0007669"/>
    <property type="project" value="InterPro"/>
</dbReference>
<dbReference type="EMBL" id="FXUF01000001">
    <property type="protein sequence ID" value="SMP39719.1"/>
    <property type="molecule type" value="Genomic_DNA"/>
</dbReference>
<accession>A0AA46AHJ6</accession>
<evidence type="ECO:0000256" key="1">
    <source>
        <dbReference type="ARBA" id="ARBA00000085"/>
    </source>
</evidence>
<keyword evidence="13" id="KW-0067">ATP-binding</keyword>
<comment type="caution">
    <text evidence="21">The sequence shown here is derived from an EMBL/GenBank/DDBJ whole genome shotgun (WGS) entry which is preliminary data.</text>
</comment>
<keyword evidence="9" id="KW-0808">Transferase</keyword>
<dbReference type="InterPro" id="IPR005467">
    <property type="entry name" value="His_kinase_dom"/>
</dbReference>
<dbReference type="Proteomes" id="UP001158066">
    <property type="component" value="Unassembled WGS sequence"/>
</dbReference>
<feature type="coiled-coil region" evidence="19">
    <location>
        <begin position="34"/>
        <end position="68"/>
    </location>
</feature>
<dbReference type="PRINTS" id="PR00344">
    <property type="entry name" value="BCTRLSENSOR"/>
</dbReference>
<evidence type="ECO:0000256" key="8">
    <source>
        <dbReference type="ARBA" id="ARBA00022553"/>
    </source>
</evidence>